<reference evidence="2" key="2">
    <citation type="journal article" date="2013" name="Nat. Genet.">
        <title>The genome of the platyfish, Xiphophorus maculatus, provides insights into evolutionary adaptation and several complex traits.</title>
        <authorList>
            <person name="Schartl M."/>
            <person name="Walter R.B."/>
            <person name="Shen Y."/>
            <person name="Garcia T."/>
            <person name="Catchen J."/>
            <person name="Amores A."/>
            <person name="Braasch I."/>
            <person name="Chalopin D."/>
            <person name="Volff J.N."/>
            <person name="Lesch K.P."/>
            <person name="Bisazza A."/>
            <person name="Minx P."/>
            <person name="Hillier L."/>
            <person name="Wilson R.K."/>
            <person name="Fuerstenberg S."/>
            <person name="Boore J."/>
            <person name="Searle S."/>
            <person name="Postlethwait J.H."/>
            <person name="Warren W.C."/>
        </authorList>
    </citation>
    <scope>NUCLEOTIDE SEQUENCE [LARGE SCALE GENOMIC DNA]</scope>
    <source>
        <strain evidence="2">JP 163 A</strain>
    </source>
</reference>
<evidence type="ECO:0000313" key="1">
    <source>
        <dbReference type="Ensembl" id="ENSXMAP00000030669.1"/>
    </source>
</evidence>
<proteinExistence type="predicted"/>
<protein>
    <submittedName>
        <fullName evidence="1">CD276 antigen-like</fullName>
    </submittedName>
</protein>
<accession>A0A3B5QGJ8</accession>
<dbReference type="SUPFAM" id="SSF48726">
    <property type="entry name" value="Immunoglobulin"/>
    <property type="match status" value="1"/>
</dbReference>
<reference evidence="2" key="1">
    <citation type="submission" date="2012-01" db="EMBL/GenBank/DDBJ databases">
        <authorList>
            <person name="Walter R."/>
            <person name="Schartl M."/>
            <person name="Warren W."/>
        </authorList>
    </citation>
    <scope>NUCLEOTIDE SEQUENCE [LARGE SCALE GENOMIC DNA]</scope>
    <source>
        <strain evidence="2">JP 163 A</strain>
    </source>
</reference>
<dbReference type="InterPro" id="IPR013783">
    <property type="entry name" value="Ig-like_fold"/>
</dbReference>
<reference evidence="1" key="3">
    <citation type="submission" date="2025-08" db="UniProtKB">
        <authorList>
            <consortium name="Ensembl"/>
        </authorList>
    </citation>
    <scope>IDENTIFICATION</scope>
    <source>
        <strain evidence="1">JP 163 A</strain>
    </source>
</reference>
<dbReference type="AlphaFoldDB" id="A0A3B5QGJ8"/>
<sequence length="167" mass="19243">KLIQRYNDFHVQHLLHKITVQLSCITPICFFSAQKTTVTLCTKYFPQGLMRSVSVFSVAFLLRKQEMSDSRTCKTKSKLRFRRQPPIFRNTNRLSLFPEELAAGNLSLKISSVRLEDNGKYQCCLISESIERNCSIFVTDDNLTTQNYICSYFFDAKKLTGNGLCCK</sequence>
<name>A0A3B5QGJ8_XIPMA</name>
<organism evidence="1 2">
    <name type="scientific">Xiphophorus maculatus</name>
    <name type="common">Southern platyfish</name>
    <name type="synonym">Platypoecilus maculatus</name>
    <dbReference type="NCBI Taxonomy" id="8083"/>
    <lineage>
        <taxon>Eukaryota</taxon>
        <taxon>Metazoa</taxon>
        <taxon>Chordata</taxon>
        <taxon>Craniata</taxon>
        <taxon>Vertebrata</taxon>
        <taxon>Euteleostomi</taxon>
        <taxon>Actinopterygii</taxon>
        <taxon>Neopterygii</taxon>
        <taxon>Teleostei</taxon>
        <taxon>Neoteleostei</taxon>
        <taxon>Acanthomorphata</taxon>
        <taxon>Ovalentaria</taxon>
        <taxon>Atherinomorphae</taxon>
        <taxon>Cyprinodontiformes</taxon>
        <taxon>Poeciliidae</taxon>
        <taxon>Poeciliinae</taxon>
        <taxon>Xiphophorus</taxon>
    </lineage>
</organism>
<reference evidence="1" key="4">
    <citation type="submission" date="2025-09" db="UniProtKB">
        <authorList>
            <consortium name="Ensembl"/>
        </authorList>
    </citation>
    <scope>IDENTIFICATION</scope>
    <source>
        <strain evidence="1">JP 163 A</strain>
    </source>
</reference>
<dbReference type="Gene3D" id="2.60.40.10">
    <property type="entry name" value="Immunoglobulins"/>
    <property type="match status" value="1"/>
</dbReference>
<dbReference type="InterPro" id="IPR036179">
    <property type="entry name" value="Ig-like_dom_sf"/>
</dbReference>
<dbReference type="Proteomes" id="UP000002852">
    <property type="component" value="Unassembled WGS sequence"/>
</dbReference>
<keyword evidence="2" id="KW-1185">Reference proteome</keyword>
<evidence type="ECO:0000313" key="2">
    <source>
        <dbReference type="Proteomes" id="UP000002852"/>
    </source>
</evidence>
<dbReference type="GeneTree" id="ENSGT01120000271914"/>
<dbReference type="Ensembl" id="ENSXMAT00000037465.1">
    <property type="protein sequence ID" value="ENSXMAP00000030669.1"/>
    <property type="gene ID" value="ENSXMAG00000021059.1"/>
</dbReference>